<sequence>MGAEFEILAFTWAGLIAFAVLVYVILDGFDLGLGILFPFGGSHRNRDVMMNSVAPVWDGNETWLILGGGGLFAVFPLAYAVVMPALYMPILLMLLGLVFRGVAFEYRWRTVRWRGVWDAAFFGGSVIAALCQGIALGALVQGIEVEGRAYAGGWFDWLTPFSAMTGLAVLTGYALLGATWLVMKTEGPLNARMRGFAWPLGLATVGFVGLVSLWTPFLEGAYFERWFSLPFSVFTVLVPLLVAGLAALFVHGLRSGHDRTPFLAALGLFVVAYAGIGVSFYPMMVPPDITIWQAAAPESSLWFALVGAAILIPIILAYTAYAYWVFRGKIDPEEGYH</sequence>
<dbReference type="EMBL" id="FQYO01000001">
    <property type="protein sequence ID" value="SHI33497.1"/>
    <property type="molecule type" value="Genomic_DNA"/>
</dbReference>
<dbReference type="Proteomes" id="UP000184292">
    <property type="component" value="Unassembled WGS sequence"/>
</dbReference>
<dbReference type="Pfam" id="PF02322">
    <property type="entry name" value="Cyt_bd_oxida_II"/>
    <property type="match status" value="1"/>
</dbReference>
<comment type="subcellular location">
    <subcellularLocation>
        <location evidence="1">Cell membrane</location>
        <topology evidence="1">Multi-pass membrane protein</topology>
    </subcellularLocation>
</comment>
<feature type="transmembrane region" description="Helical" evidence="7">
    <location>
        <begin position="160"/>
        <end position="183"/>
    </location>
</feature>
<feature type="transmembrane region" description="Helical" evidence="7">
    <location>
        <begin position="86"/>
        <end position="104"/>
    </location>
</feature>
<feature type="transmembrane region" description="Helical" evidence="7">
    <location>
        <begin position="262"/>
        <end position="281"/>
    </location>
</feature>
<keyword evidence="6 7" id="KW-0472">Membrane</keyword>
<dbReference type="PANTHER" id="PTHR43141">
    <property type="entry name" value="CYTOCHROME BD2 SUBUNIT II"/>
    <property type="match status" value="1"/>
</dbReference>
<evidence type="ECO:0000256" key="1">
    <source>
        <dbReference type="ARBA" id="ARBA00004651"/>
    </source>
</evidence>
<dbReference type="NCBIfam" id="TIGR00203">
    <property type="entry name" value="cydB"/>
    <property type="match status" value="1"/>
</dbReference>
<accession>A0A1M6AAN8</accession>
<organism evidence="8 9">
    <name type="scientific">Wenxinia saemankumensis</name>
    <dbReference type="NCBI Taxonomy" id="1447782"/>
    <lineage>
        <taxon>Bacteria</taxon>
        <taxon>Pseudomonadati</taxon>
        <taxon>Pseudomonadota</taxon>
        <taxon>Alphaproteobacteria</taxon>
        <taxon>Rhodobacterales</taxon>
        <taxon>Roseobacteraceae</taxon>
        <taxon>Wenxinia</taxon>
    </lineage>
</organism>
<keyword evidence="4 7" id="KW-0812">Transmembrane</keyword>
<reference evidence="8 9" key="1">
    <citation type="submission" date="2016-11" db="EMBL/GenBank/DDBJ databases">
        <authorList>
            <person name="Jaros S."/>
            <person name="Januszkiewicz K."/>
            <person name="Wedrychowicz H."/>
        </authorList>
    </citation>
    <scope>NUCLEOTIDE SEQUENCE [LARGE SCALE GENOMIC DNA]</scope>
    <source>
        <strain evidence="8 9">DSM 100565</strain>
    </source>
</reference>
<keyword evidence="5 7" id="KW-1133">Transmembrane helix</keyword>
<keyword evidence="3" id="KW-1003">Cell membrane</keyword>
<dbReference type="OrthoDB" id="9776710at2"/>
<dbReference type="GO" id="GO:0009055">
    <property type="term" value="F:electron transfer activity"/>
    <property type="evidence" value="ECO:0007669"/>
    <property type="project" value="TreeGrafter"/>
</dbReference>
<evidence type="ECO:0000256" key="6">
    <source>
        <dbReference type="ARBA" id="ARBA00023136"/>
    </source>
</evidence>
<evidence type="ECO:0000256" key="5">
    <source>
        <dbReference type="ARBA" id="ARBA00022989"/>
    </source>
</evidence>
<dbReference type="GO" id="GO:0005886">
    <property type="term" value="C:plasma membrane"/>
    <property type="evidence" value="ECO:0007669"/>
    <property type="project" value="UniProtKB-SubCell"/>
</dbReference>
<evidence type="ECO:0000256" key="3">
    <source>
        <dbReference type="ARBA" id="ARBA00022475"/>
    </source>
</evidence>
<dbReference type="GO" id="GO:0070069">
    <property type="term" value="C:cytochrome complex"/>
    <property type="evidence" value="ECO:0007669"/>
    <property type="project" value="TreeGrafter"/>
</dbReference>
<gene>
    <name evidence="8" type="ORF">SAMN05444417_0327</name>
</gene>
<comment type="similarity">
    <text evidence="2">Belongs to the cytochrome ubiquinol oxidase subunit 2 family.</text>
</comment>
<evidence type="ECO:0000256" key="4">
    <source>
        <dbReference type="ARBA" id="ARBA00022692"/>
    </source>
</evidence>
<feature type="transmembrane region" description="Helical" evidence="7">
    <location>
        <begin position="195"/>
        <end position="214"/>
    </location>
</feature>
<feature type="transmembrane region" description="Helical" evidence="7">
    <location>
        <begin position="301"/>
        <end position="326"/>
    </location>
</feature>
<dbReference type="AlphaFoldDB" id="A0A1M6AAN8"/>
<dbReference type="GO" id="GO:0019646">
    <property type="term" value="P:aerobic electron transport chain"/>
    <property type="evidence" value="ECO:0007669"/>
    <property type="project" value="TreeGrafter"/>
</dbReference>
<protein>
    <submittedName>
        <fullName evidence="8">Cytochrome bd-I ubiquinol oxidase subunit 2 apoprotein</fullName>
    </submittedName>
</protein>
<proteinExistence type="inferred from homology"/>
<evidence type="ECO:0000313" key="8">
    <source>
        <dbReference type="EMBL" id="SHI33497.1"/>
    </source>
</evidence>
<dbReference type="STRING" id="1447782.SAMN05444417_0327"/>
<dbReference type="GO" id="GO:0016682">
    <property type="term" value="F:oxidoreductase activity, acting on diphenols and related substances as donors, oxygen as acceptor"/>
    <property type="evidence" value="ECO:0007669"/>
    <property type="project" value="TreeGrafter"/>
</dbReference>
<dbReference type="PIRSF" id="PIRSF000267">
    <property type="entry name" value="Cyt_oxidse_sub2"/>
    <property type="match status" value="1"/>
</dbReference>
<evidence type="ECO:0000313" key="9">
    <source>
        <dbReference type="Proteomes" id="UP000184292"/>
    </source>
</evidence>
<name>A0A1M6AAN8_9RHOB</name>
<keyword evidence="9" id="KW-1185">Reference proteome</keyword>
<feature type="transmembrane region" description="Helical" evidence="7">
    <location>
        <begin position="12"/>
        <end position="41"/>
    </location>
</feature>
<dbReference type="InterPro" id="IPR003317">
    <property type="entry name" value="Cyt-d_oxidase_su2"/>
</dbReference>
<feature type="transmembrane region" description="Helical" evidence="7">
    <location>
        <begin position="226"/>
        <end position="250"/>
    </location>
</feature>
<evidence type="ECO:0000256" key="7">
    <source>
        <dbReference type="SAM" id="Phobius"/>
    </source>
</evidence>
<evidence type="ECO:0000256" key="2">
    <source>
        <dbReference type="ARBA" id="ARBA00007543"/>
    </source>
</evidence>
<feature type="transmembrane region" description="Helical" evidence="7">
    <location>
        <begin position="116"/>
        <end position="140"/>
    </location>
</feature>
<dbReference type="PANTHER" id="PTHR43141:SF4">
    <property type="entry name" value="CYTOCHROME BD2 SUBUNIT II"/>
    <property type="match status" value="1"/>
</dbReference>